<keyword evidence="3" id="KW-1185">Reference proteome</keyword>
<dbReference type="AlphaFoldDB" id="A0A9J6G872"/>
<evidence type="ECO:0000313" key="2">
    <source>
        <dbReference type="EMBL" id="KAH9370913.1"/>
    </source>
</evidence>
<accession>A0A9J6G872</accession>
<organism evidence="2 3">
    <name type="scientific">Haemaphysalis longicornis</name>
    <name type="common">Bush tick</name>
    <dbReference type="NCBI Taxonomy" id="44386"/>
    <lineage>
        <taxon>Eukaryota</taxon>
        <taxon>Metazoa</taxon>
        <taxon>Ecdysozoa</taxon>
        <taxon>Arthropoda</taxon>
        <taxon>Chelicerata</taxon>
        <taxon>Arachnida</taxon>
        <taxon>Acari</taxon>
        <taxon>Parasitiformes</taxon>
        <taxon>Ixodida</taxon>
        <taxon>Ixodoidea</taxon>
        <taxon>Ixodidae</taxon>
        <taxon>Haemaphysalinae</taxon>
        <taxon>Haemaphysalis</taxon>
    </lineage>
</organism>
<feature type="region of interest" description="Disordered" evidence="1">
    <location>
        <begin position="147"/>
        <end position="178"/>
    </location>
</feature>
<reference evidence="2 3" key="1">
    <citation type="journal article" date="2020" name="Cell">
        <title>Large-Scale Comparative Analyses of Tick Genomes Elucidate Their Genetic Diversity and Vector Capacities.</title>
        <authorList>
            <consortium name="Tick Genome and Microbiome Consortium (TIGMIC)"/>
            <person name="Jia N."/>
            <person name="Wang J."/>
            <person name="Shi W."/>
            <person name="Du L."/>
            <person name="Sun Y."/>
            <person name="Zhan W."/>
            <person name="Jiang J.F."/>
            <person name="Wang Q."/>
            <person name="Zhang B."/>
            <person name="Ji P."/>
            <person name="Bell-Sakyi L."/>
            <person name="Cui X.M."/>
            <person name="Yuan T.T."/>
            <person name="Jiang B.G."/>
            <person name="Yang W.F."/>
            <person name="Lam T.T."/>
            <person name="Chang Q.C."/>
            <person name="Ding S.J."/>
            <person name="Wang X.J."/>
            <person name="Zhu J.G."/>
            <person name="Ruan X.D."/>
            <person name="Zhao L."/>
            <person name="Wei J.T."/>
            <person name="Ye R.Z."/>
            <person name="Que T.C."/>
            <person name="Du C.H."/>
            <person name="Zhou Y.H."/>
            <person name="Cheng J.X."/>
            <person name="Dai P.F."/>
            <person name="Guo W.B."/>
            <person name="Han X.H."/>
            <person name="Huang E.J."/>
            <person name="Li L.F."/>
            <person name="Wei W."/>
            <person name="Gao Y.C."/>
            <person name="Liu J.Z."/>
            <person name="Shao H.Z."/>
            <person name="Wang X."/>
            <person name="Wang C.C."/>
            <person name="Yang T.C."/>
            <person name="Huo Q.B."/>
            <person name="Li W."/>
            <person name="Chen H.Y."/>
            <person name="Chen S.E."/>
            <person name="Zhou L.G."/>
            <person name="Ni X.B."/>
            <person name="Tian J.H."/>
            <person name="Sheng Y."/>
            <person name="Liu T."/>
            <person name="Pan Y.S."/>
            <person name="Xia L.Y."/>
            <person name="Li J."/>
            <person name="Zhao F."/>
            <person name="Cao W.C."/>
        </authorList>
    </citation>
    <scope>NUCLEOTIDE SEQUENCE [LARGE SCALE GENOMIC DNA]</scope>
    <source>
        <strain evidence="2">HaeL-2018</strain>
    </source>
</reference>
<protein>
    <submittedName>
        <fullName evidence="2">Uncharacterized protein</fullName>
    </submittedName>
</protein>
<evidence type="ECO:0000313" key="3">
    <source>
        <dbReference type="Proteomes" id="UP000821853"/>
    </source>
</evidence>
<dbReference type="Proteomes" id="UP000821853">
    <property type="component" value="Chromosome 3"/>
</dbReference>
<name>A0A9J6G872_HAELO</name>
<dbReference type="EMBL" id="JABSTR010000005">
    <property type="protein sequence ID" value="KAH9370913.1"/>
    <property type="molecule type" value="Genomic_DNA"/>
</dbReference>
<evidence type="ECO:0000256" key="1">
    <source>
        <dbReference type="SAM" id="MobiDB-lite"/>
    </source>
</evidence>
<gene>
    <name evidence="2" type="ORF">HPB48_019729</name>
</gene>
<comment type="caution">
    <text evidence="2">The sequence shown here is derived from an EMBL/GenBank/DDBJ whole genome shotgun (WGS) entry which is preliminary data.</text>
</comment>
<proteinExistence type="predicted"/>
<sequence>MHPDANPERRLARAKALTKMYAQDTSAYYVDAAPYPGRPDAYAVAVLSAATGALKTAASIRTTHTTLAEEFAIALALTQLPCTTILSDSRLAILRFATNQLAPATLRICTPSRAPAKLPDSHGSRPTPTYRTAELLTGMRRRTLRHVRSPVAQPYTTPHVPSNSPSPNPRRSSHTVRF</sequence>
<dbReference type="VEuPathDB" id="VectorBase:HLOH_045799"/>